<dbReference type="RefSeq" id="WP_284359865.1">
    <property type="nucleotide sequence ID" value="NZ_BPFZ01000006.1"/>
</dbReference>
<protein>
    <recommendedName>
        <fullName evidence="1">Peptidase S9 prolyl oligopeptidase catalytic domain-containing protein</fullName>
    </recommendedName>
</protein>
<reference evidence="2" key="2">
    <citation type="journal article" date="2023" name="ISME Commun">
        <title>Characterization of a bloom-associated alphaproteobacterial lineage, 'Candidatus Phycosocius': insights into freshwater algal-bacterial interactions.</title>
        <authorList>
            <person name="Tanabe Y."/>
            <person name="Yamaguchi H."/>
            <person name="Yoshida M."/>
            <person name="Kai A."/>
            <person name="Okazaki Y."/>
        </authorList>
    </citation>
    <scope>NUCLEOTIDE SEQUENCE</scope>
    <source>
        <strain evidence="2">BOTRYCO-1</strain>
    </source>
</reference>
<dbReference type="InterPro" id="IPR029058">
    <property type="entry name" value="AB_hydrolase_fold"/>
</dbReference>
<evidence type="ECO:0000313" key="2">
    <source>
        <dbReference type="EMBL" id="GIU67105.1"/>
    </source>
</evidence>
<reference evidence="2" key="1">
    <citation type="submission" date="2021-05" db="EMBL/GenBank/DDBJ databases">
        <authorList>
            <person name="Tanabe Y."/>
        </authorList>
    </citation>
    <scope>NUCLEOTIDE SEQUENCE</scope>
    <source>
        <strain evidence="2">BOTRYCO-1</strain>
    </source>
</reference>
<gene>
    <name evidence="2" type="ORF">PsB1_1259</name>
</gene>
<dbReference type="Pfam" id="PF00326">
    <property type="entry name" value="Peptidase_S9"/>
    <property type="match status" value="1"/>
</dbReference>
<comment type="caution">
    <text evidence="2">The sequence shown here is derived from an EMBL/GenBank/DDBJ whole genome shotgun (WGS) entry which is preliminary data.</text>
</comment>
<keyword evidence="3" id="KW-1185">Reference proteome</keyword>
<dbReference type="Gene3D" id="3.40.50.1820">
    <property type="entry name" value="alpha/beta hydrolase"/>
    <property type="match status" value="1"/>
</dbReference>
<proteinExistence type="predicted"/>
<dbReference type="InterPro" id="IPR001375">
    <property type="entry name" value="Peptidase_S9_cat"/>
</dbReference>
<sequence length="659" mass="72002">MLESFILAAAALVTSQDHMARTPSLLTYSRCETVGNIQVCLNRNGEIITRDLKIWGGLAELRRPTKLSDDRIQVTDFKCSSIGRPHCVLLARLRGELGLKAGRVLALDLSSNTLQTLTDGQFWFHLPLPSGIHIIDRAGKFPVVYNYDHVKRKLVYGWEYPSFKTIAGVLPLVNSSSRQTTLVRFIIDEATGTAKIFDQIGSTKELDASSFHSIDLSLLGNPSNHTAYIFGLTSPFLPGRHKASDSGLFGIRAFPKGRDTFRLEYKNWEIELHERIIQSRVPQIDMNGDLFFVVGSPSGTSVQFLCQSKSGDLELNELFPPTLTARLRIASSNLLEGVQVTREAPGRQLSFQHYELFGPGNGLSRQCASTNVKQGKLTLAKSNEDVSLSQVPETEILRLPPTAANQSPQSALILNKSHVVAPSGILIDVYGAVASSPFSPVDQIVPFDPRTDDFWVAQAILPGDGDLGRAFANSGATPNRALTVEALNALSEILIESYPSLKGNITLRAMSAGASTAVQAVLGRPDLYSGAILFAGAYDWREIAMNKNLSGFHSAYDQEALDQVITQAPEFCSGAKFIIIHAEDDSIASASQARQFADRLRNKNCLVGSAFFGKGGHQLSTQLMPPEEEKAFISLILQRGSQPLLKDIELAKKQSFQSN</sequence>
<dbReference type="EMBL" id="BPFZ01000006">
    <property type="protein sequence ID" value="GIU67105.1"/>
    <property type="molecule type" value="Genomic_DNA"/>
</dbReference>
<feature type="domain" description="Peptidase S9 prolyl oligopeptidase catalytic" evidence="1">
    <location>
        <begin position="453"/>
        <end position="621"/>
    </location>
</feature>
<dbReference type="Proteomes" id="UP001161064">
    <property type="component" value="Unassembled WGS sequence"/>
</dbReference>
<dbReference type="SUPFAM" id="SSF53474">
    <property type="entry name" value="alpha/beta-Hydrolases"/>
    <property type="match status" value="1"/>
</dbReference>
<evidence type="ECO:0000313" key="3">
    <source>
        <dbReference type="Proteomes" id="UP001161064"/>
    </source>
</evidence>
<organism evidence="2 3">
    <name type="scientific">Candidatus Phycosocius spiralis</name>
    <dbReference type="NCBI Taxonomy" id="2815099"/>
    <lineage>
        <taxon>Bacteria</taxon>
        <taxon>Pseudomonadati</taxon>
        <taxon>Pseudomonadota</taxon>
        <taxon>Alphaproteobacteria</taxon>
        <taxon>Caulobacterales</taxon>
        <taxon>Caulobacterales incertae sedis</taxon>
        <taxon>Candidatus Phycosocius</taxon>
    </lineage>
</organism>
<name>A0ABQ4PVT9_9PROT</name>
<evidence type="ECO:0000259" key="1">
    <source>
        <dbReference type="Pfam" id="PF00326"/>
    </source>
</evidence>
<accession>A0ABQ4PVT9</accession>